<evidence type="ECO:0000313" key="9">
    <source>
        <dbReference type="EMBL" id="KAE8252154.1"/>
    </source>
</evidence>
<keyword evidence="5" id="KW-0378">Hydrolase</keyword>
<dbReference type="PRINTS" id="PR00414">
    <property type="entry name" value="PPTHIESTRASE"/>
</dbReference>
<dbReference type="InterPro" id="IPR002472">
    <property type="entry name" value="Palm_thioest"/>
</dbReference>
<reference evidence="9" key="1">
    <citation type="submission" date="2016-04" db="EMBL/GenBank/DDBJ databases">
        <authorList>
            <person name="Nguyen H.D."/>
            <person name="Kesanakurti P."/>
            <person name="Cullis J."/>
            <person name="Levesque C.A."/>
            <person name="Hambleton S."/>
        </authorList>
    </citation>
    <scope>NUCLEOTIDE SEQUENCE</scope>
    <source>
        <strain evidence="9">DAOMC 238032</strain>
    </source>
</reference>
<proteinExistence type="inferred from homology"/>
<dbReference type="InterPro" id="IPR029058">
    <property type="entry name" value="AB_hydrolase_fold"/>
</dbReference>
<organism evidence="9 10">
    <name type="scientific">Tilletia caries</name>
    <name type="common">wheat bunt fungus</name>
    <dbReference type="NCBI Taxonomy" id="13290"/>
    <lineage>
        <taxon>Eukaryota</taxon>
        <taxon>Fungi</taxon>
        <taxon>Dikarya</taxon>
        <taxon>Basidiomycota</taxon>
        <taxon>Ustilaginomycotina</taxon>
        <taxon>Exobasidiomycetes</taxon>
        <taxon>Tilletiales</taxon>
        <taxon>Tilletiaceae</taxon>
        <taxon>Tilletia</taxon>
    </lineage>
</organism>
<dbReference type="Proteomes" id="UP000077671">
    <property type="component" value="Unassembled WGS sequence"/>
</dbReference>
<dbReference type="EC" id="3.1.2.22" evidence="2"/>
<dbReference type="PANTHER" id="PTHR11247:SF8">
    <property type="entry name" value="PALMITOYL-PROTEIN THIOESTERASE 1"/>
    <property type="match status" value="1"/>
</dbReference>
<dbReference type="EMBL" id="LWDD02001148">
    <property type="protein sequence ID" value="KAE8252154.1"/>
    <property type="molecule type" value="Genomic_DNA"/>
</dbReference>
<evidence type="ECO:0000256" key="3">
    <source>
        <dbReference type="ARBA" id="ARBA00014212"/>
    </source>
</evidence>
<comment type="caution">
    <text evidence="9">The sequence shown here is derived from an EMBL/GenBank/DDBJ whole genome shotgun (WGS) entry which is preliminary data.</text>
</comment>
<reference evidence="9" key="2">
    <citation type="journal article" date="2019" name="IMA Fungus">
        <title>Genome sequencing and comparison of five Tilletia species to identify candidate genes for the detection of regulated species infecting wheat.</title>
        <authorList>
            <person name="Nguyen H.D.T."/>
            <person name="Sultana T."/>
            <person name="Kesanakurti P."/>
            <person name="Hambleton S."/>
        </authorList>
    </citation>
    <scope>NUCLEOTIDE SEQUENCE</scope>
    <source>
        <strain evidence="9">DAOMC 238032</strain>
    </source>
</reference>
<dbReference type="Pfam" id="PF02089">
    <property type="entry name" value="Palm_thioest"/>
    <property type="match status" value="1"/>
</dbReference>
<evidence type="ECO:0000256" key="6">
    <source>
        <dbReference type="ARBA" id="ARBA00023157"/>
    </source>
</evidence>
<name>A0A177U3A4_9BASI</name>
<protein>
    <recommendedName>
        <fullName evidence="3">Palmitoyl-protein thioesterase 1</fullName>
        <ecNumber evidence="2">3.1.2.22</ecNumber>
    </recommendedName>
    <alternativeName>
        <fullName evidence="8">Palmitoyl-protein hydrolase 1</fullName>
    </alternativeName>
</protein>
<dbReference type="PANTHER" id="PTHR11247">
    <property type="entry name" value="PALMITOYL-PROTEIN THIOESTERASE/DOLICHYLDIPHOSPHATASE 1"/>
    <property type="match status" value="1"/>
</dbReference>
<evidence type="ECO:0000256" key="4">
    <source>
        <dbReference type="ARBA" id="ARBA00022729"/>
    </source>
</evidence>
<keyword evidence="4" id="KW-0732">Signal</keyword>
<keyword evidence="7" id="KW-0325">Glycoprotein</keyword>
<dbReference type="GO" id="GO:0008474">
    <property type="term" value="F:palmitoyl-(protein) hydrolase activity"/>
    <property type="evidence" value="ECO:0007669"/>
    <property type="project" value="UniProtKB-EC"/>
</dbReference>
<accession>A0A177U3A4</accession>
<dbReference type="Gene3D" id="3.40.50.1820">
    <property type="entry name" value="alpha/beta hydrolase"/>
    <property type="match status" value="1"/>
</dbReference>
<dbReference type="SUPFAM" id="SSF53474">
    <property type="entry name" value="alpha/beta-Hydrolases"/>
    <property type="match status" value="1"/>
</dbReference>
<evidence type="ECO:0000313" key="10">
    <source>
        <dbReference type="Proteomes" id="UP000077671"/>
    </source>
</evidence>
<evidence type="ECO:0000256" key="7">
    <source>
        <dbReference type="ARBA" id="ARBA00023180"/>
    </source>
</evidence>
<keyword evidence="6" id="KW-1015">Disulfide bond</keyword>
<evidence type="ECO:0000256" key="5">
    <source>
        <dbReference type="ARBA" id="ARBA00022801"/>
    </source>
</evidence>
<evidence type="ECO:0000256" key="8">
    <source>
        <dbReference type="ARBA" id="ARBA00031934"/>
    </source>
</evidence>
<dbReference type="FunFam" id="3.40.50.1820:FF:000107">
    <property type="entry name" value="Palmitoyl-protein thioesterase 1"/>
    <property type="match status" value="1"/>
</dbReference>
<comment type="similarity">
    <text evidence="1">Belongs to the palmitoyl-protein thioesterase family.</text>
</comment>
<gene>
    <name evidence="9" type="ORF">A4X03_0g6244</name>
</gene>
<evidence type="ECO:0000256" key="1">
    <source>
        <dbReference type="ARBA" id="ARBA00010758"/>
    </source>
</evidence>
<sequence length="374" mass="41465">MAALFLLLLTATCLSLLTLFSLPPSSLPLPLHNAPEKAYHPVVLWHGLGDSAYSEPMHQVQGLLEELFPGIYVHLVHLADDLGSDQRAGLFGEVNEQVEKVCEQLAGIPELEDGFDAIGFSQGGQFLRAYVQRCNAPPVRNLVTFGSQHMGVADLPACKPLDLLCRLAESAMRAGVYTNYAQKHIVAAQYVRNPLNKAAFHDYLTKNAFLADINNERRIDRNYVKRLGSLEKFVMIMFSQDLTVSPKESSLFASYADPNTTTTYGLASRIHPRELILADAPLDEIIPLRKSVIYTEDRLGLQKMDKKGSLVFETCEGIHMQIDQECEDKVFGKYIGIAPPSSLALSLSRSLSRVSRPIRDLGSALWYQAFGVRA</sequence>
<dbReference type="AlphaFoldDB" id="A0A177U3A4"/>
<evidence type="ECO:0000256" key="2">
    <source>
        <dbReference type="ARBA" id="ARBA00012423"/>
    </source>
</evidence>